<evidence type="ECO:0000259" key="4">
    <source>
        <dbReference type="Pfam" id="PF22624"/>
    </source>
</evidence>
<dbReference type="GO" id="GO:0008897">
    <property type="term" value="F:holo-[acyl-carrier-protein] synthase activity"/>
    <property type="evidence" value="ECO:0007669"/>
    <property type="project" value="InterPro"/>
</dbReference>
<dbReference type="InterPro" id="IPR008278">
    <property type="entry name" value="4-PPantetheinyl_Trfase_dom"/>
</dbReference>
<protein>
    <submittedName>
        <fullName evidence="5">4'-phosphopantetheinyl transferase</fullName>
        <ecNumber evidence="5">2.7.8.-</ecNumber>
    </submittedName>
</protein>
<dbReference type="PANTHER" id="PTHR12215:SF10">
    <property type="entry name" value="L-AMINOADIPATE-SEMIALDEHYDE DEHYDROGENASE-PHOSPHOPANTETHEINYL TRANSFERASE"/>
    <property type="match status" value="1"/>
</dbReference>
<comment type="caution">
    <text evidence="5">The sequence shown here is derived from an EMBL/GenBank/DDBJ whole genome shotgun (WGS) entry which is preliminary data.</text>
</comment>
<gene>
    <name evidence="5" type="ORF">HDF15_000951</name>
</gene>
<dbReference type="InterPro" id="IPR050559">
    <property type="entry name" value="P-Pant_transferase_sf"/>
</dbReference>
<dbReference type="EC" id="2.7.8.-" evidence="5"/>
<evidence type="ECO:0000259" key="3">
    <source>
        <dbReference type="Pfam" id="PF01648"/>
    </source>
</evidence>
<evidence type="ECO:0000313" key="5">
    <source>
        <dbReference type="EMBL" id="MBB5062621.1"/>
    </source>
</evidence>
<dbReference type="SUPFAM" id="SSF56214">
    <property type="entry name" value="4'-phosphopantetheinyl transferase"/>
    <property type="match status" value="2"/>
</dbReference>
<evidence type="ECO:0000256" key="1">
    <source>
        <dbReference type="ARBA" id="ARBA00010990"/>
    </source>
</evidence>
<evidence type="ECO:0000256" key="2">
    <source>
        <dbReference type="ARBA" id="ARBA00022679"/>
    </source>
</evidence>
<feature type="domain" description="4'-phosphopantetheinyl transferase N-terminal" evidence="4">
    <location>
        <begin position="48"/>
        <end position="124"/>
    </location>
</feature>
<dbReference type="InterPro" id="IPR037143">
    <property type="entry name" value="4-PPantetheinyl_Trfase_dom_sf"/>
</dbReference>
<dbReference type="Pfam" id="PF22624">
    <property type="entry name" value="AASDHPPT_N"/>
    <property type="match status" value="1"/>
</dbReference>
<proteinExistence type="inferred from homology"/>
<reference evidence="5 6" key="1">
    <citation type="submission" date="2020-08" db="EMBL/GenBank/DDBJ databases">
        <title>Genomic Encyclopedia of Type Strains, Phase IV (KMG-V): Genome sequencing to study the core and pangenomes of soil and plant-associated prokaryotes.</title>
        <authorList>
            <person name="Whitman W."/>
        </authorList>
    </citation>
    <scope>NUCLEOTIDE SEQUENCE [LARGE SCALE GENOMIC DNA]</scope>
    <source>
        <strain evidence="5 6">X5P3</strain>
    </source>
</reference>
<accession>A0A7W7ZNV5</accession>
<dbReference type="PANTHER" id="PTHR12215">
    <property type="entry name" value="PHOSPHOPANTETHEINE TRANSFERASE"/>
    <property type="match status" value="1"/>
</dbReference>
<dbReference type="GO" id="GO:0005829">
    <property type="term" value="C:cytosol"/>
    <property type="evidence" value="ECO:0007669"/>
    <property type="project" value="TreeGrafter"/>
</dbReference>
<feature type="domain" description="4'-phosphopantetheinyl transferase" evidence="3">
    <location>
        <begin position="131"/>
        <end position="234"/>
    </location>
</feature>
<dbReference type="InterPro" id="IPR055066">
    <property type="entry name" value="AASDHPPT_N"/>
</dbReference>
<dbReference type="EMBL" id="JACHIO010000003">
    <property type="protein sequence ID" value="MBB5062621.1"/>
    <property type="molecule type" value="Genomic_DNA"/>
</dbReference>
<dbReference type="Proteomes" id="UP000584867">
    <property type="component" value="Unassembled WGS sequence"/>
</dbReference>
<dbReference type="AlphaFoldDB" id="A0A7W7ZNV5"/>
<organism evidence="5 6">
    <name type="scientific">Granulicella mallensis</name>
    <dbReference type="NCBI Taxonomy" id="940614"/>
    <lineage>
        <taxon>Bacteria</taxon>
        <taxon>Pseudomonadati</taxon>
        <taxon>Acidobacteriota</taxon>
        <taxon>Terriglobia</taxon>
        <taxon>Terriglobales</taxon>
        <taxon>Acidobacteriaceae</taxon>
        <taxon>Granulicella</taxon>
    </lineage>
</organism>
<dbReference type="Gene3D" id="3.90.470.20">
    <property type="entry name" value="4'-phosphopantetheinyl transferase domain"/>
    <property type="match status" value="2"/>
</dbReference>
<sequence length="241" mass="27215">MYRLVLNLPQEFRQFVLFDLPSHEAMVDGIRIVWFQRDVPEPVCKPLAHLLSRQERERADSMVFAADRHSFIWVHACKRALLAEYVGMKPSQLEFMHNAQGKPFLVGSDLQFSLSHAGSYAVIALVRGRRLGVDIEPIRRLEDAMGLARRFFSEKEAERLRDLEGTPDFGLAFFECWTRKEAFIKALGGGLSIPLNGFEVSFHPSPNPDLRGISVATDGWILHDLKLVDGHAAALVAEVFS</sequence>
<name>A0A7W7ZNV5_9BACT</name>
<dbReference type="GO" id="GO:0019878">
    <property type="term" value="P:lysine biosynthetic process via aminoadipic acid"/>
    <property type="evidence" value="ECO:0007669"/>
    <property type="project" value="TreeGrafter"/>
</dbReference>
<keyword evidence="2 5" id="KW-0808">Transferase</keyword>
<comment type="similarity">
    <text evidence="1">Belongs to the P-Pant transferase superfamily. Gsp/Sfp/HetI/AcpT family.</text>
</comment>
<evidence type="ECO:0000313" key="6">
    <source>
        <dbReference type="Proteomes" id="UP000584867"/>
    </source>
</evidence>
<dbReference type="GO" id="GO:0000287">
    <property type="term" value="F:magnesium ion binding"/>
    <property type="evidence" value="ECO:0007669"/>
    <property type="project" value="InterPro"/>
</dbReference>
<dbReference type="Pfam" id="PF01648">
    <property type="entry name" value="ACPS"/>
    <property type="match status" value="1"/>
</dbReference>
<dbReference type="RefSeq" id="WP_184253191.1">
    <property type="nucleotide sequence ID" value="NZ_JACHIO010000003.1"/>
</dbReference>